<organism evidence="1 2">
    <name type="scientific">Brassica cretica</name>
    <name type="common">Mustard</name>
    <dbReference type="NCBI Taxonomy" id="69181"/>
    <lineage>
        <taxon>Eukaryota</taxon>
        <taxon>Viridiplantae</taxon>
        <taxon>Streptophyta</taxon>
        <taxon>Embryophyta</taxon>
        <taxon>Tracheophyta</taxon>
        <taxon>Spermatophyta</taxon>
        <taxon>Magnoliopsida</taxon>
        <taxon>eudicotyledons</taxon>
        <taxon>Gunneridae</taxon>
        <taxon>Pentapetalae</taxon>
        <taxon>rosids</taxon>
        <taxon>malvids</taxon>
        <taxon>Brassicales</taxon>
        <taxon>Brassicaceae</taxon>
        <taxon>Brassiceae</taxon>
        <taxon>Brassica</taxon>
    </lineage>
</organism>
<sequence>MEVTEPAADVRAESCNMKLHAVFILFDNKPQSRRNTREIEVVRFESFVLHQIQPTEQKPIRTEPKSISNHSVEDFLARMVRF</sequence>
<proteinExistence type="predicted"/>
<gene>
    <name evidence="1" type="ORF">F2Q69_00054214</name>
</gene>
<name>A0A8S9N108_BRACR</name>
<accession>A0A8S9N108</accession>
<protein>
    <submittedName>
        <fullName evidence="1">Uncharacterized protein</fullName>
    </submittedName>
</protein>
<dbReference type="AlphaFoldDB" id="A0A8S9N108"/>
<dbReference type="Proteomes" id="UP000712600">
    <property type="component" value="Unassembled WGS sequence"/>
</dbReference>
<dbReference type="EMBL" id="QGKX02002183">
    <property type="protein sequence ID" value="KAF3486374.1"/>
    <property type="molecule type" value="Genomic_DNA"/>
</dbReference>
<comment type="caution">
    <text evidence="1">The sequence shown here is derived from an EMBL/GenBank/DDBJ whole genome shotgun (WGS) entry which is preliminary data.</text>
</comment>
<evidence type="ECO:0000313" key="2">
    <source>
        <dbReference type="Proteomes" id="UP000712600"/>
    </source>
</evidence>
<evidence type="ECO:0000313" key="1">
    <source>
        <dbReference type="EMBL" id="KAF3486374.1"/>
    </source>
</evidence>
<reference evidence="1" key="1">
    <citation type="submission" date="2019-12" db="EMBL/GenBank/DDBJ databases">
        <title>Genome sequencing and annotation of Brassica cretica.</title>
        <authorList>
            <person name="Studholme D.J."/>
            <person name="Sarris P."/>
        </authorList>
    </citation>
    <scope>NUCLEOTIDE SEQUENCE</scope>
    <source>
        <strain evidence="1">PFS-109/04</strain>
        <tissue evidence="1">Leaf</tissue>
    </source>
</reference>